<sequence length="72" mass="7646">MSMPSVLPPPAHAREAVPLPGAAPAPSVESSAITPCWPSEVLLGDGIEAHIRHGDALYRLRLTRQGKLILTK</sequence>
<dbReference type="Pfam" id="PF10636">
    <property type="entry name" value="hemP"/>
    <property type="match status" value="1"/>
</dbReference>
<accession>A0ABU9CHN8</accession>
<dbReference type="RefSeq" id="WP_341411055.1">
    <property type="nucleotide sequence ID" value="NZ_JBBUTH010000007.1"/>
</dbReference>
<dbReference type="InterPro" id="IPR019600">
    <property type="entry name" value="Hemin_uptake_protein_HemP"/>
</dbReference>
<keyword evidence="3" id="KW-1185">Reference proteome</keyword>
<evidence type="ECO:0000313" key="2">
    <source>
        <dbReference type="EMBL" id="MEK8051371.1"/>
    </source>
</evidence>
<name>A0ABU9CHN8_9BURK</name>
<dbReference type="EMBL" id="JBBUTH010000007">
    <property type="protein sequence ID" value="MEK8051371.1"/>
    <property type="molecule type" value="Genomic_DNA"/>
</dbReference>
<dbReference type="Proteomes" id="UP001365405">
    <property type="component" value="Unassembled WGS sequence"/>
</dbReference>
<organism evidence="2 3">
    <name type="scientific">Pseudaquabacterium inlustre</name>
    <dbReference type="NCBI Taxonomy" id="2984192"/>
    <lineage>
        <taxon>Bacteria</taxon>
        <taxon>Pseudomonadati</taxon>
        <taxon>Pseudomonadota</taxon>
        <taxon>Betaproteobacteria</taxon>
        <taxon>Burkholderiales</taxon>
        <taxon>Sphaerotilaceae</taxon>
        <taxon>Pseudaquabacterium</taxon>
    </lineage>
</organism>
<protein>
    <submittedName>
        <fullName evidence="2">Hemin uptake protein HemP</fullName>
    </submittedName>
</protein>
<dbReference type="Gene3D" id="2.10.70.10">
    <property type="entry name" value="Complement Module, domain 1"/>
    <property type="match status" value="1"/>
</dbReference>
<reference evidence="2 3" key="1">
    <citation type="submission" date="2024-04" db="EMBL/GenBank/DDBJ databases">
        <title>Novel species of the genus Ideonella isolated from streams.</title>
        <authorList>
            <person name="Lu H."/>
        </authorList>
    </citation>
    <scope>NUCLEOTIDE SEQUENCE [LARGE SCALE GENOMIC DNA]</scope>
    <source>
        <strain evidence="2 3">DXS22W</strain>
    </source>
</reference>
<proteinExistence type="predicted"/>
<feature type="region of interest" description="Disordered" evidence="1">
    <location>
        <begin position="1"/>
        <end position="31"/>
    </location>
</feature>
<feature type="compositionally biased region" description="Pro residues" evidence="1">
    <location>
        <begin position="1"/>
        <end position="11"/>
    </location>
</feature>
<evidence type="ECO:0000256" key="1">
    <source>
        <dbReference type="SAM" id="MobiDB-lite"/>
    </source>
</evidence>
<comment type="caution">
    <text evidence="2">The sequence shown here is derived from an EMBL/GenBank/DDBJ whole genome shotgun (WGS) entry which is preliminary data.</text>
</comment>
<evidence type="ECO:0000313" key="3">
    <source>
        <dbReference type="Proteomes" id="UP001365405"/>
    </source>
</evidence>
<gene>
    <name evidence="2" type="ORF">AACH10_14055</name>
</gene>